<dbReference type="InterPro" id="IPR050538">
    <property type="entry name" value="MAP_kinase_kinase_kinase"/>
</dbReference>
<reference evidence="6 7" key="1">
    <citation type="submission" date="2024-08" db="EMBL/GenBank/DDBJ databases">
        <title>The draft genome of Apodemus speciosus.</title>
        <authorList>
            <person name="Nabeshima K."/>
            <person name="Suzuki S."/>
            <person name="Onuma M."/>
        </authorList>
    </citation>
    <scope>NUCLEOTIDE SEQUENCE [LARGE SCALE GENOMIC DNA]</scope>
    <source>
        <strain evidence="6">IB14-021</strain>
    </source>
</reference>
<evidence type="ECO:0000256" key="3">
    <source>
        <dbReference type="ARBA" id="ARBA00022777"/>
    </source>
</evidence>
<evidence type="ECO:0000259" key="5">
    <source>
        <dbReference type="PROSITE" id="PS50011"/>
    </source>
</evidence>
<dbReference type="InterPro" id="IPR000719">
    <property type="entry name" value="Prot_kinase_dom"/>
</dbReference>
<evidence type="ECO:0000313" key="6">
    <source>
        <dbReference type="EMBL" id="GAB1301411.1"/>
    </source>
</evidence>
<evidence type="ECO:0000313" key="7">
    <source>
        <dbReference type="Proteomes" id="UP001623349"/>
    </source>
</evidence>
<feature type="domain" description="Protein kinase" evidence="5">
    <location>
        <begin position="221"/>
        <end position="471"/>
    </location>
</feature>
<proteinExistence type="predicted"/>
<keyword evidence="3 6" id="KW-0418">Kinase</keyword>
<dbReference type="Gene3D" id="3.30.200.20">
    <property type="entry name" value="Phosphorylase Kinase, domain 1"/>
    <property type="match status" value="1"/>
</dbReference>
<keyword evidence="7" id="KW-1185">Reference proteome</keyword>
<dbReference type="EMBL" id="BAAFST010000018">
    <property type="protein sequence ID" value="GAB1301411.1"/>
    <property type="molecule type" value="Genomic_DNA"/>
</dbReference>
<dbReference type="SMART" id="SM00220">
    <property type="entry name" value="S_TKc"/>
    <property type="match status" value="1"/>
</dbReference>
<dbReference type="Gene3D" id="1.10.510.10">
    <property type="entry name" value="Transferase(Phosphotransferase) domain 1"/>
    <property type="match status" value="1"/>
</dbReference>
<name>A0ABQ0FQA5_APOSI</name>
<keyword evidence="4" id="KW-0067">ATP-binding</keyword>
<dbReference type="InterPro" id="IPR008271">
    <property type="entry name" value="Ser/Thr_kinase_AS"/>
</dbReference>
<accession>A0ABQ0FQA5</accession>
<gene>
    <name evidence="6" type="ORF">APTSU1_001664900</name>
</gene>
<comment type="caution">
    <text evidence="6">The sequence shown here is derived from an EMBL/GenBank/DDBJ whole genome shotgun (WGS) entry which is preliminary data.</text>
</comment>
<dbReference type="CDD" id="cd13995">
    <property type="entry name" value="STKc_MAP3K8"/>
    <property type="match status" value="1"/>
</dbReference>
<keyword evidence="1" id="KW-0808">Transferase</keyword>
<dbReference type="PANTHER" id="PTHR48016:SF31">
    <property type="entry name" value="MITOGEN-ACTIVATED PROTEIN KINASE KINASE KINASE 8"/>
    <property type="match status" value="1"/>
</dbReference>
<evidence type="ECO:0000256" key="2">
    <source>
        <dbReference type="ARBA" id="ARBA00022741"/>
    </source>
</evidence>
<dbReference type="GO" id="GO:0016301">
    <property type="term" value="F:kinase activity"/>
    <property type="evidence" value="ECO:0007669"/>
    <property type="project" value="UniProtKB-KW"/>
</dbReference>
<evidence type="ECO:0000256" key="1">
    <source>
        <dbReference type="ARBA" id="ARBA00022679"/>
    </source>
</evidence>
<dbReference type="Proteomes" id="UP001623349">
    <property type="component" value="Unassembled WGS sequence"/>
</dbReference>
<dbReference type="PROSITE" id="PS50011">
    <property type="entry name" value="PROTEIN_KINASE_DOM"/>
    <property type="match status" value="1"/>
</dbReference>
<dbReference type="PANTHER" id="PTHR48016">
    <property type="entry name" value="MAP KINASE KINASE KINASE SSK2-RELATED-RELATED"/>
    <property type="match status" value="1"/>
</dbReference>
<dbReference type="SUPFAM" id="SSF56112">
    <property type="entry name" value="Protein kinase-like (PK-like)"/>
    <property type="match status" value="1"/>
</dbReference>
<evidence type="ECO:0000256" key="4">
    <source>
        <dbReference type="ARBA" id="ARBA00022840"/>
    </source>
</evidence>
<organism evidence="6 7">
    <name type="scientific">Apodemus speciosus</name>
    <name type="common">Large Japanese field mouse</name>
    <dbReference type="NCBI Taxonomy" id="105296"/>
    <lineage>
        <taxon>Eukaryota</taxon>
        <taxon>Metazoa</taxon>
        <taxon>Chordata</taxon>
        <taxon>Craniata</taxon>
        <taxon>Vertebrata</taxon>
        <taxon>Euteleostomi</taxon>
        <taxon>Mammalia</taxon>
        <taxon>Eutheria</taxon>
        <taxon>Euarchontoglires</taxon>
        <taxon>Glires</taxon>
        <taxon>Rodentia</taxon>
        <taxon>Myomorpha</taxon>
        <taxon>Muroidea</taxon>
        <taxon>Muridae</taxon>
        <taxon>Murinae</taxon>
        <taxon>Apodemus</taxon>
    </lineage>
</organism>
<keyword evidence="2" id="KW-0547">Nucleotide-binding</keyword>
<dbReference type="PROSITE" id="PS00108">
    <property type="entry name" value="PROTEIN_KINASE_ST"/>
    <property type="match status" value="1"/>
</dbReference>
<sequence length="550" mass="62250">MPLVEISRNFELKLQIGTVLPAGTTVMEYMSTSSDEKEEIDLLIKHLNVSEVIDIMENLYTSEEPAVYEPSLMTMCPDSNQNEEHSESLLRSGQEVPWLSSVRYGTVEDLLAFANHISNTAKHFYGRRRQESGILLNMRVEPEELMQEGPEATVIRRAYNLPAKVQRHGCHSSLKSPCSTHEQIQTKKKIMENQSVISPQNGRYQIDSDVLLVPWKLTYRNIGSGFVPRGAFGKVYLAQDMKTKKRMACKLIPVDQFKPSDVEIQACFRHENIAELYGAVLWGDTVHLFMEAGEGGSVLEKLESCGPMREFEIIWVTKHVLKGLDFLHSKKVIHHDIKPSNIVFMSTKAVLVDFGLSVQMTEDVYLPKDLRGTEIYMSPEVILCRGHSTKADIYSLGATLIHMQTGTPPWVKRYPRSAYPSYLYIIHKQAPPLEDIAGDCSPGMRELIKAALERNPNHRPKAADLLKHEALHPPREDQPRCQSLDSALFERKRLLSRKELELPENIADSSCTGSTEESEVLRRQRSLYIDLGALAGYFNIVRGPPTLEYG</sequence>
<protein>
    <submittedName>
        <fullName evidence="6">Mitogen-activated protein kinase kinase kinase 8</fullName>
    </submittedName>
</protein>
<dbReference type="Pfam" id="PF00069">
    <property type="entry name" value="Pkinase"/>
    <property type="match status" value="1"/>
</dbReference>
<dbReference type="InterPro" id="IPR011009">
    <property type="entry name" value="Kinase-like_dom_sf"/>
</dbReference>